<reference evidence="2 3" key="1">
    <citation type="journal article" date="2019" name="Int. J. Syst. Evol. Microbiol.">
        <title>The Global Catalogue of Microorganisms (GCM) 10K type strain sequencing project: providing services to taxonomists for standard genome sequencing and annotation.</title>
        <authorList>
            <consortium name="The Broad Institute Genomics Platform"/>
            <consortium name="The Broad Institute Genome Sequencing Center for Infectious Disease"/>
            <person name="Wu L."/>
            <person name="Ma J."/>
        </authorList>
    </citation>
    <scope>NUCLEOTIDE SEQUENCE [LARGE SCALE GENOMIC DNA]</scope>
    <source>
        <strain evidence="2 3">JCM 16013</strain>
    </source>
</reference>
<keyword evidence="3" id="KW-1185">Reference proteome</keyword>
<dbReference type="PANTHER" id="PTHR30032:SF8">
    <property type="entry name" value="GERMINATION-SPECIFIC N-ACETYLMURAMOYL-L-ALANINE AMIDASE"/>
    <property type="match status" value="1"/>
</dbReference>
<dbReference type="EMBL" id="BAAAQM010000043">
    <property type="protein sequence ID" value="GAA1989985.1"/>
    <property type="molecule type" value="Genomic_DNA"/>
</dbReference>
<protein>
    <recommendedName>
        <fullName evidence="1">Lipoprotein LpqB C-terminal domain-containing protein</fullName>
    </recommendedName>
</protein>
<dbReference type="Pfam" id="PF04122">
    <property type="entry name" value="CW_binding_2"/>
    <property type="match status" value="3"/>
</dbReference>
<dbReference type="SUPFAM" id="SSF82171">
    <property type="entry name" value="DPP6 N-terminal domain-like"/>
    <property type="match status" value="1"/>
</dbReference>
<dbReference type="InterPro" id="IPR018910">
    <property type="entry name" value="LpqB_C"/>
</dbReference>
<dbReference type="InterPro" id="IPR011042">
    <property type="entry name" value="6-blade_b-propeller_TolB-like"/>
</dbReference>
<evidence type="ECO:0000313" key="2">
    <source>
        <dbReference type="EMBL" id="GAA1989985.1"/>
    </source>
</evidence>
<evidence type="ECO:0000313" key="3">
    <source>
        <dbReference type="Proteomes" id="UP001499854"/>
    </source>
</evidence>
<organism evidence="2 3">
    <name type="scientific">Catenulispora subtropica</name>
    <dbReference type="NCBI Taxonomy" id="450798"/>
    <lineage>
        <taxon>Bacteria</taxon>
        <taxon>Bacillati</taxon>
        <taxon>Actinomycetota</taxon>
        <taxon>Actinomycetes</taxon>
        <taxon>Catenulisporales</taxon>
        <taxon>Catenulisporaceae</taxon>
        <taxon>Catenulispora</taxon>
    </lineage>
</organism>
<feature type="domain" description="Lipoprotein LpqB C-terminal" evidence="1">
    <location>
        <begin position="23"/>
        <end position="101"/>
    </location>
</feature>
<comment type="caution">
    <text evidence="2">The sequence shown here is derived from an EMBL/GenBank/DDBJ whole genome shotgun (WGS) entry which is preliminary data.</text>
</comment>
<dbReference type="Pfam" id="PF10647">
    <property type="entry name" value="Gmad1"/>
    <property type="match status" value="1"/>
</dbReference>
<gene>
    <name evidence="2" type="ORF">GCM10009838_61300</name>
</gene>
<accession>A0ABN2SQ35</accession>
<dbReference type="PANTHER" id="PTHR30032">
    <property type="entry name" value="N-ACETYLMURAMOYL-L-ALANINE AMIDASE-RELATED"/>
    <property type="match status" value="1"/>
</dbReference>
<dbReference type="InterPro" id="IPR007253">
    <property type="entry name" value="Cell_wall-bd_2"/>
</dbReference>
<dbReference type="Gene3D" id="2.120.10.30">
    <property type="entry name" value="TolB, C-terminal domain"/>
    <property type="match status" value="1"/>
</dbReference>
<name>A0ABN2SQ35_9ACTN</name>
<proteinExistence type="predicted"/>
<dbReference type="InterPro" id="IPR051922">
    <property type="entry name" value="Bact_Sporulation_Assoc"/>
</dbReference>
<dbReference type="Proteomes" id="UP001499854">
    <property type="component" value="Unassembled WGS sequence"/>
</dbReference>
<evidence type="ECO:0000259" key="1">
    <source>
        <dbReference type="Pfam" id="PF10647"/>
    </source>
</evidence>
<sequence>MIAVATQGATFWTVFDADGADPRRITPSGGGFASGTAGFDSVAYSPDGKRVAFVAGATGPVTAANSGLWVADADGTHAHRLDDHWLTEKPAWSPDSTTVYASHGTLGDGIPGLSVYRYRADGGAPGVPAFSDPGCADYRPQATHQGFLFVERVCGAKPGTNTQPGDLALLRPGDRVPVPAGSFWNPVVSPDGARVASLAQDQVPGNPNHFVQGVTTNYLGSDLTTLPIATVAEGHDIGAVGYRPSGDVVFADRYTGTAPGDTAQVSLSAITVVADEQGAAPHVLATVVGAVTSIDVQPGAPLFGARPVADRVGGGDRVATSVDASRWTYDAYGTGGRQANSAVLARSDTFADALGGTALALQKAGPLLLTPTGLLDPDVARELTRILPPHTTVYILGGTSAISPAVEAKVKALGFMVRRLGGANRYATAAAIADEIDGYSADTIMIATGADYPDALAAGVAAGQNRLRILGRQGGVVLLTDGASMPPETVTYLEHVNPHVVHVYAVGGQAVKAVAKALPALAPSVTPLAGADRYETAAKVANSDLFGGGAPGRYTMVGIATGRNWPDALSGGALIGEQGGPLLLADADGVVGAEKAILTSGGLKGLAVFGGPAAVSDSALTSAANLAFGPGAWDQKTDRLAPSLP</sequence>
<dbReference type="Gene3D" id="3.40.50.12090">
    <property type="match status" value="2"/>
</dbReference>